<keyword evidence="2" id="KW-0808">Transferase</keyword>
<proteinExistence type="inferred from homology"/>
<dbReference type="InterPro" id="IPR015421">
    <property type="entry name" value="PyrdxlP-dep_Trfase_major"/>
</dbReference>
<dbReference type="Gene3D" id="3.90.1150.10">
    <property type="entry name" value="Aspartate Aminotransferase, domain 1"/>
    <property type="match status" value="1"/>
</dbReference>
<dbReference type="Pfam" id="PF01041">
    <property type="entry name" value="DegT_DnrJ_EryC1"/>
    <property type="match status" value="1"/>
</dbReference>
<dbReference type="InterPro" id="IPR015422">
    <property type="entry name" value="PyrdxlP-dep_Trfase_small"/>
</dbReference>
<dbReference type="EMBL" id="JBHSAP010000007">
    <property type="protein sequence ID" value="MFC4075818.1"/>
    <property type="molecule type" value="Genomic_DNA"/>
</dbReference>
<dbReference type="PIRSF" id="PIRSF000390">
    <property type="entry name" value="PLP_StrS"/>
    <property type="match status" value="1"/>
</dbReference>
<comment type="similarity">
    <text evidence="1">Belongs to the DegT/DnrJ/EryC1 family.</text>
</comment>
<keyword evidence="2" id="KW-0032">Aminotransferase</keyword>
<dbReference type="CDD" id="cd00616">
    <property type="entry name" value="AHBA_syn"/>
    <property type="match status" value="1"/>
</dbReference>
<dbReference type="InterPro" id="IPR000653">
    <property type="entry name" value="DegT/StrS_aminotransferase"/>
</dbReference>
<dbReference type="Proteomes" id="UP001595843">
    <property type="component" value="Unassembled WGS sequence"/>
</dbReference>
<organism evidence="2 3">
    <name type="scientific">Salinithrix halophila</name>
    <dbReference type="NCBI Taxonomy" id="1485204"/>
    <lineage>
        <taxon>Bacteria</taxon>
        <taxon>Bacillati</taxon>
        <taxon>Bacillota</taxon>
        <taxon>Bacilli</taxon>
        <taxon>Bacillales</taxon>
        <taxon>Thermoactinomycetaceae</taxon>
        <taxon>Salinithrix</taxon>
    </lineage>
</organism>
<accession>A0ABV8JEX3</accession>
<dbReference type="PANTHER" id="PTHR30244">
    <property type="entry name" value="TRANSAMINASE"/>
    <property type="match status" value="1"/>
</dbReference>
<dbReference type="Gene3D" id="3.40.640.10">
    <property type="entry name" value="Type I PLP-dependent aspartate aminotransferase-like (Major domain)"/>
    <property type="match status" value="1"/>
</dbReference>
<dbReference type="PANTHER" id="PTHR30244:SF34">
    <property type="entry name" value="DTDP-4-AMINO-4,6-DIDEOXYGALACTOSE TRANSAMINASE"/>
    <property type="match status" value="1"/>
</dbReference>
<evidence type="ECO:0000313" key="3">
    <source>
        <dbReference type="Proteomes" id="UP001595843"/>
    </source>
</evidence>
<gene>
    <name evidence="2" type="ORF">ACFOUO_03240</name>
</gene>
<evidence type="ECO:0000313" key="2">
    <source>
        <dbReference type="EMBL" id="MFC4075818.1"/>
    </source>
</evidence>
<keyword evidence="1" id="KW-0663">Pyridoxal phosphate</keyword>
<dbReference type="RefSeq" id="WP_380702098.1">
    <property type="nucleotide sequence ID" value="NZ_JBHSAP010000007.1"/>
</dbReference>
<protein>
    <submittedName>
        <fullName evidence="2">DegT/DnrJ/EryC1/StrS family aminotransferase</fullName>
    </submittedName>
</protein>
<dbReference type="SUPFAM" id="SSF53383">
    <property type="entry name" value="PLP-dependent transferases"/>
    <property type="match status" value="1"/>
</dbReference>
<dbReference type="InterPro" id="IPR015424">
    <property type="entry name" value="PyrdxlP-dep_Trfase"/>
</dbReference>
<comment type="caution">
    <text evidence="2">The sequence shown here is derived from an EMBL/GenBank/DDBJ whole genome shotgun (WGS) entry which is preliminary data.</text>
</comment>
<sequence length="414" mass="45361">MKTETERLAIHGGTPIKGTPFGTGRRFGLEEAREVLEALEQDTLFYHAGTKVKGFLERFNHLYGISHSVAASSGTAAIHVALGAASVSVGDEVITSPITDQGTVIGILYQNAVPVFADLDPRTYNLDPASVAKRITPRTKAILVVHLAGTPANMDPILQLAKQNGLKVIEDCAQSWQARYRGRLVGTMGDYGCFSTNDFKHISTGDGGIVAVNSGDEADYRAVHAFADKNYQRLAGEVFRDLSTLAPNYRMTELQGAVGIAQLEKLPGICRRRREHGERLTDGLREIPGLRVPQVPEGGESTWWFYLFRLETGRFTCSRDTFSAALQAEGIPCAPGYIPRVLYKQDLFQKKQAYPGSSFPFSLSEVSYADGLCPEAEAILADSIRLPISEFFTDEDIDQMVAAVRKVARHFIAE</sequence>
<keyword evidence="3" id="KW-1185">Reference proteome</keyword>
<name>A0ABV8JEX3_9BACL</name>
<evidence type="ECO:0000256" key="1">
    <source>
        <dbReference type="RuleBase" id="RU004508"/>
    </source>
</evidence>
<dbReference type="GO" id="GO:0008483">
    <property type="term" value="F:transaminase activity"/>
    <property type="evidence" value="ECO:0007669"/>
    <property type="project" value="UniProtKB-KW"/>
</dbReference>
<reference evidence="3" key="1">
    <citation type="journal article" date="2019" name="Int. J. Syst. Evol. Microbiol.">
        <title>The Global Catalogue of Microorganisms (GCM) 10K type strain sequencing project: providing services to taxonomists for standard genome sequencing and annotation.</title>
        <authorList>
            <consortium name="The Broad Institute Genomics Platform"/>
            <consortium name="The Broad Institute Genome Sequencing Center for Infectious Disease"/>
            <person name="Wu L."/>
            <person name="Ma J."/>
        </authorList>
    </citation>
    <scope>NUCLEOTIDE SEQUENCE [LARGE SCALE GENOMIC DNA]</scope>
    <source>
        <strain evidence="3">IBRC-M 10813</strain>
    </source>
</reference>